<accession>A0A2G5E7I5</accession>
<keyword evidence="3" id="KW-0012">Acyltransferase</keyword>
<protein>
    <submittedName>
        <fullName evidence="4">Uncharacterized protein</fullName>
    </submittedName>
</protein>
<keyword evidence="2" id="KW-0808">Transferase</keyword>
<evidence type="ECO:0000313" key="5">
    <source>
        <dbReference type="Proteomes" id="UP000230069"/>
    </source>
</evidence>
<dbReference type="EMBL" id="KZ305028">
    <property type="protein sequence ID" value="PIA51694.1"/>
    <property type="molecule type" value="Genomic_DNA"/>
</dbReference>
<dbReference type="InParanoid" id="A0A2G5E7I5"/>
<dbReference type="AlphaFoldDB" id="A0A2G5E7I5"/>
<dbReference type="GO" id="GO:0016746">
    <property type="term" value="F:acyltransferase activity"/>
    <property type="evidence" value="ECO:0007669"/>
    <property type="project" value="UniProtKB-KW"/>
</dbReference>
<name>A0A2G5E7I5_AQUCA</name>
<evidence type="ECO:0000256" key="1">
    <source>
        <dbReference type="ARBA" id="ARBA00009861"/>
    </source>
</evidence>
<dbReference type="InterPro" id="IPR050898">
    <property type="entry name" value="Plant_acyltransferase"/>
</dbReference>
<dbReference type="PANTHER" id="PTHR31147">
    <property type="entry name" value="ACYL TRANSFERASE 4"/>
    <property type="match status" value="1"/>
</dbReference>
<evidence type="ECO:0000256" key="3">
    <source>
        <dbReference type="ARBA" id="ARBA00023315"/>
    </source>
</evidence>
<dbReference type="FunCoup" id="A0A2G5E7I5">
    <property type="interactions" value="4"/>
</dbReference>
<reference evidence="4 5" key="1">
    <citation type="submission" date="2017-09" db="EMBL/GenBank/DDBJ databases">
        <title>WGS assembly of Aquilegia coerulea Goldsmith.</title>
        <authorList>
            <person name="Hodges S."/>
            <person name="Kramer E."/>
            <person name="Nordborg M."/>
            <person name="Tomkins J."/>
            <person name="Borevitz J."/>
            <person name="Derieg N."/>
            <person name="Yan J."/>
            <person name="Mihaltcheva S."/>
            <person name="Hayes R.D."/>
            <person name="Rokhsar D."/>
        </authorList>
    </citation>
    <scope>NUCLEOTIDE SEQUENCE [LARGE SCALE GENOMIC DNA]</scope>
    <source>
        <strain evidence="5">cv. Goldsmith</strain>
    </source>
</reference>
<dbReference type="Gene3D" id="3.30.559.10">
    <property type="entry name" value="Chloramphenicol acetyltransferase-like domain"/>
    <property type="match status" value="2"/>
</dbReference>
<dbReference type="PANTHER" id="PTHR31147:SF1">
    <property type="entry name" value="ACYL TRANSFERASE 4"/>
    <property type="match status" value="1"/>
</dbReference>
<evidence type="ECO:0000256" key="2">
    <source>
        <dbReference type="ARBA" id="ARBA00022679"/>
    </source>
</evidence>
<evidence type="ECO:0000313" key="4">
    <source>
        <dbReference type="EMBL" id="PIA51694.1"/>
    </source>
</evidence>
<comment type="similarity">
    <text evidence="1">Belongs to the plant acyltransferase family.</text>
</comment>
<proteinExistence type="inferred from homology"/>
<dbReference type="OrthoDB" id="444127at2759"/>
<keyword evidence="5" id="KW-1185">Reference proteome</keyword>
<organism evidence="4 5">
    <name type="scientific">Aquilegia coerulea</name>
    <name type="common">Rocky mountain columbine</name>
    <dbReference type="NCBI Taxonomy" id="218851"/>
    <lineage>
        <taxon>Eukaryota</taxon>
        <taxon>Viridiplantae</taxon>
        <taxon>Streptophyta</taxon>
        <taxon>Embryophyta</taxon>
        <taxon>Tracheophyta</taxon>
        <taxon>Spermatophyta</taxon>
        <taxon>Magnoliopsida</taxon>
        <taxon>Ranunculales</taxon>
        <taxon>Ranunculaceae</taxon>
        <taxon>Thalictroideae</taxon>
        <taxon>Aquilegia</taxon>
    </lineage>
</organism>
<sequence>MTFTIVRSSGIMVQPSEPTPSGMLNLSVIDKSRSGVNLSILFVFKHGHEAANVIKEALSKALVSYYPIAGRVKESSNGELQVACTAQGVWFVEASANCSLDSVNYFDNIHLVQNDELLPTPPPETTDTDDPFMQFQVTHFTCKGFSIGLKFNHRICDGFGLGQFLNAVGEFARGFQHPKIAPVWKREAIPAPTWMVCAPGVPKALPPPPPPPTPDYDLQHAYIDISIEQISKLKNEFVDLTGEICSTFEVVTASIWRFRTRAIDLEKHTNVTLAFGEDVRQLLDPPLPEGFYGNCFFPVVVRVSSGWLTEASNAEVVKLIKDAKARLPTEFTKWLKSDEMDDSFAYSLNYTTLIMSPWHKVGFNQVDCGWGPAVHILPVDGFNILPVAAVGFPPAPTKSIRLTTWCVNTPHLPALLHYYRDFDVTA</sequence>
<dbReference type="STRING" id="218851.A0A2G5E7I5"/>
<gene>
    <name evidence="4" type="ORF">AQUCO_01100514v1</name>
</gene>
<dbReference type="Pfam" id="PF02458">
    <property type="entry name" value="Transferase"/>
    <property type="match status" value="1"/>
</dbReference>
<dbReference type="InterPro" id="IPR023213">
    <property type="entry name" value="CAT-like_dom_sf"/>
</dbReference>
<dbReference type="Proteomes" id="UP000230069">
    <property type="component" value="Unassembled WGS sequence"/>
</dbReference>